<name>A0A8H2XJP6_9AGAM</name>
<dbReference type="PANTHER" id="PTHR12922">
    <property type="entry name" value="UBIQUINONE BIOSYNTHESIS PROTEIN"/>
    <property type="match status" value="1"/>
</dbReference>
<keyword evidence="7" id="KW-0479">Metal-binding</keyword>
<keyword evidence="4 7" id="KW-0472">Membrane</keyword>
<reference evidence="8" key="1">
    <citation type="submission" date="2021-01" db="EMBL/GenBank/DDBJ databases">
        <authorList>
            <person name="Kaushik A."/>
        </authorList>
    </citation>
    <scope>NUCLEOTIDE SEQUENCE</scope>
    <source>
        <strain evidence="8">AG1-1B</strain>
    </source>
</reference>
<evidence type="ECO:0000256" key="4">
    <source>
        <dbReference type="ARBA" id="ARBA00023136"/>
    </source>
</evidence>
<comment type="cofactor">
    <cofactor evidence="7">
        <name>Zn(2+)</name>
        <dbReference type="ChEBI" id="CHEBI:29105"/>
    </cofactor>
</comment>
<evidence type="ECO:0000313" key="9">
    <source>
        <dbReference type="Proteomes" id="UP000663826"/>
    </source>
</evidence>
<comment type="catalytic activity">
    <reaction evidence="7">
        <text>a 4-hydroxy-3-methoxy-5-(all-trans-polyprenyl)benzoate + H(+) = a 2-methoxy-6-(all-trans-polyprenyl)phenol + CO2</text>
        <dbReference type="Rhea" id="RHEA:81179"/>
        <dbReference type="Rhea" id="RHEA-COMP:9551"/>
        <dbReference type="Rhea" id="RHEA-COMP:10931"/>
        <dbReference type="ChEBI" id="CHEBI:15378"/>
        <dbReference type="ChEBI" id="CHEBI:16526"/>
        <dbReference type="ChEBI" id="CHEBI:62731"/>
        <dbReference type="ChEBI" id="CHEBI:84443"/>
        <dbReference type="EC" id="4.1.1.130"/>
    </reaction>
</comment>
<evidence type="ECO:0000256" key="7">
    <source>
        <dbReference type="HAMAP-Rule" id="MF_03111"/>
    </source>
</evidence>
<keyword evidence="2 7" id="KW-0999">Mitochondrion inner membrane</keyword>
<dbReference type="AlphaFoldDB" id="A0A8H2XJP6"/>
<dbReference type="Proteomes" id="UP000663826">
    <property type="component" value="Unassembled WGS sequence"/>
</dbReference>
<comment type="similarity">
    <text evidence="7">Belongs to the COQ4 family.</text>
</comment>
<evidence type="ECO:0000256" key="3">
    <source>
        <dbReference type="ARBA" id="ARBA00023128"/>
    </source>
</evidence>
<gene>
    <name evidence="7" type="primary">COQ4</name>
    <name evidence="8" type="ORF">RDB_LOCUS58142</name>
</gene>
<feature type="binding site" evidence="7">
    <location>
        <position position="95"/>
    </location>
    <ligand>
        <name>Zn(2+)</name>
        <dbReference type="ChEBI" id="CHEBI:29105"/>
    </ligand>
</feature>
<comment type="subunit">
    <text evidence="7">Component of a multi-subunit COQ enzyme complex, composed of at least COQ3, COQ4, COQ5, COQ6, COQ7 and COQ9.</text>
</comment>
<dbReference type="HAMAP" id="MF_03111">
    <property type="entry name" value="Coq4"/>
    <property type="match status" value="1"/>
</dbReference>
<keyword evidence="3 7" id="KW-0496">Mitochondrion</keyword>
<comment type="subcellular location">
    <subcellularLocation>
        <location evidence="7">Mitochondrion inner membrane</location>
        <topology evidence="7">Peripheral membrane protein</topology>
        <orientation evidence="7">Matrix side</orientation>
    </subcellularLocation>
</comment>
<keyword evidence="5 7" id="KW-0456">Lyase</keyword>
<keyword evidence="7" id="KW-0862">Zinc</keyword>
<comment type="caution">
    <text evidence="8">The sequence shown here is derived from an EMBL/GenBank/DDBJ whole genome shotgun (WGS) entry which is preliminary data.</text>
</comment>
<dbReference type="GO" id="GO:0120539">
    <property type="term" value="F:4-hydroxy-3-methoxy-5-polyprenylbenzoate decarboxylase activity"/>
    <property type="evidence" value="ECO:0007669"/>
    <property type="project" value="UniProtKB-EC"/>
</dbReference>
<comment type="function">
    <text evidence="7">Lyase that catalyzes the C1-decarboxylation of 4-hydroxy-3-methoxy-5-(all-trans-polyprenyl)benzoic acid into 2-methoxy-6-(all-trans-polyprenyl)phenol during ubiquinone biosynthesis.</text>
</comment>
<evidence type="ECO:0000256" key="6">
    <source>
        <dbReference type="ARBA" id="ARBA00081568"/>
    </source>
</evidence>
<dbReference type="EMBL" id="CAJMWQ010001021">
    <property type="protein sequence ID" value="CAE6429309.1"/>
    <property type="molecule type" value="Genomic_DNA"/>
</dbReference>
<dbReference type="InterPro" id="IPR027540">
    <property type="entry name" value="Coq4_euk"/>
</dbReference>
<dbReference type="PANTHER" id="PTHR12922:SF7">
    <property type="entry name" value="UBIQUINONE BIOSYNTHESIS PROTEIN COQ4 HOMOLOG, MITOCHONDRIAL"/>
    <property type="match status" value="1"/>
</dbReference>
<protein>
    <recommendedName>
        <fullName evidence="6">4-hydroxy-3-methoxy-5-polyprenylbenzoate decarboxylase</fullName>
    </recommendedName>
</protein>
<feature type="binding site" evidence="7">
    <location>
        <position position="111"/>
    </location>
    <ligand>
        <name>Zn(2+)</name>
        <dbReference type="ChEBI" id="CHEBI:29105"/>
    </ligand>
</feature>
<dbReference type="GO" id="GO:0008270">
    <property type="term" value="F:zinc ion binding"/>
    <property type="evidence" value="ECO:0007669"/>
    <property type="project" value="UniProtKB-UniRule"/>
</dbReference>
<dbReference type="GO" id="GO:0031314">
    <property type="term" value="C:extrinsic component of mitochondrial inner membrane"/>
    <property type="evidence" value="ECO:0007669"/>
    <property type="project" value="UniProtKB-UniRule"/>
</dbReference>
<organism evidence="8 9">
    <name type="scientific">Rhizoctonia solani</name>
    <dbReference type="NCBI Taxonomy" id="456999"/>
    <lineage>
        <taxon>Eukaryota</taxon>
        <taxon>Fungi</taxon>
        <taxon>Dikarya</taxon>
        <taxon>Basidiomycota</taxon>
        <taxon>Agaricomycotina</taxon>
        <taxon>Agaricomycetes</taxon>
        <taxon>Cantharellales</taxon>
        <taxon>Ceratobasidiaceae</taxon>
        <taxon>Rhizoctonia</taxon>
    </lineage>
</organism>
<dbReference type="InterPro" id="IPR007715">
    <property type="entry name" value="Coq4"/>
</dbReference>
<sequence length="322" mass="36435">MVAALGETTAGSALPRLRDQMLASSEGRALLKDRPRVNTSTVDMVALSKMPVGTWGHTYVTWLDRCGVTPDTREPVHYIDDPELAYVMTRYRECHDFYHAVCGLSVSVPSELALKVFELANFGLPSTALSALSGLSAFFPALPSPTTLAYKLSRPIRFLNPYDKPPSEPKRPLGRLTSHQRDRFVREFAPWAFRCGASARPLITVYWEKRWDQPIDDLKRELGIWVSLFQMTILRLYFSIPVSGYAGPQPMQQVNPKILTTVSRKRCCTYELTWTLPPTSLRCGMPLSGTRLPTVRPSLLECIDATFIYQLTSYFDKPYHNH</sequence>
<evidence type="ECO:0000256" key="2">
    <source>
        <dbReference type="ARBA" id="ARBA00022792"/>
    </source>
</evidence>
<dbReference type="UniPathway" id="UPA00232"/>
<feature type="binding site" evidence="7">
    <location>
        <position position="96"/>
    </location>
    <ligand>
        <name>Zn(2+)</name>
        <dbReference type="ChEBI" id="CHEBI:29105"/>
    </ligand>
</feature>
<comment type="pathway">
    <text evidence="7">Cofactor biosynthesis; ubiquinone biosynthesis.</text>
</comment>
<accession>A0A8H2XJP6</accession>
<dbReference type="Pfam" id="PF05019">
    <property type="entry name" value="Coq4"/>
    <property type="match status" value="2"/>
</dbReference>
<evidence type="ECO:0000256" key="1">
    <source>
        <dbReference type="ARBA" id="ARBA00022688"/>
    </source>
</evidence>
<evidence type="ECO:0000313" key="8">
    <source>
        <dbReference type="EMBL" id="CAE6429309.1"/>
    </source>
</evidence>
<feature type="binding site" evidence="7">
    <location>
        <position position="99"/>
    </location>
    <ligand>
        <name>Zn(2+)</name>
        <dbReference type="ChEBI" id="CHEBI:29105"/>
    </ligand>
</feature>
<evidence type="ECO:0000256" key="5">
    <source>
        <dbReference type="ARBA" id="ARBA00023239"/>
    </source>
</evidence>
<keyword evidence="1 7" id="KW-0831">Ubiquinone biosynthesis</keyword>
<proteinExistence type="inferred from homology"/>